<dbReference type="GO" id="GO:0043041">
    <property type="term" value="P:amino acid activation for nonribosomal peptide biosynthetic process"/>
    <property type="evidence" value="ECO:0007669"/>
    <property type="project" value="TreeGrafter"/>
</dbReference>
<evidence type="ECO:0000313" key="5">
    <source>
        <dbReference type="Proteomes" id="UP000095762"/>
    </source>
</evidence>
<name>A0A174S7Y6_9FIRM</name>
<dbReference type="AlphaFoldDB" id="A0A174S7Y6"/>
<dbReference type="EC" id="6.3.2.-" evidence="4"/>
<dbReference type="InterPro" id="IPR023213">
    <property type="entry name" value="CAT-like_dom_sf"/>
</dbReference>
<dbReference type="SUPFAM" id="SSF52777">
    <property type="entry name" value="CoA-dependent acyltransferases"/>
    <property type="match status" value="2"/>
</dbReference>
<dbReference type="PANTHER" id="PTHR45527:SF10">
    <property type="entry name" value="PYOCHELIN SYNTHASE PCHF"/>
    <property type="match status" value="1"/>
</dbReference>
<feature type="domain" description="TubC N-terminal docking" evidence="3">
    <location>
        <begin position="9"/>
        <end position="59"/>
    </location>
</feature>
<dbReference type="Gene3D" id="3.30.559.30">
    <property type="entry name" value="Nonribosomal peptide synthetase, condensation domain"/>
    <property type="match status" value="1"/>
</dbReference>
<dbReference type="Proteomes" id="UP000095762">
    <property type="component" value="Unassembled WGS sequence"/>
</dbReference>
<dbReference type="EMBL" id="CZBP01000007">
    <property type="protein sequence ID" value="CUP91525.1"/>
    <property type="molecule type" value="Genomic_DNA"/>
</dbReference>
<dbReference type="Gene3D" id="1.10.10.1830">
    <property type="entry name" value="Non-ribosomal peptide synthase, adenylation domain"/>
    <property type="match status" value="1"/>
</dbReference>
<accession>A0A174S7Y6</accession>
<evidence type="ECO:0000256" key="1">
    <source>
        <dbReference type="ARBA" id="ARBA00022598"/>
    </source>
</evidence>
<dbReference type="GO" id="GO:0008610">
    <property type="term" value="P:lipid biosynthetic process"/>
    <property type="evidence" value="ECO:0007669"/>
    <property type="project" value="UniProtKB-ARBA"/>
</dbReference>
<dbReference type="InterPro" id="IPR041464">
    <property type="entry name" value="TubC_N"/>
</dbReference>
<protein>
    <submittedName>
        <fullName evidence="4">Phenyloxazoline synthase MbtB</fullName>
        <ecNumber evidence="4">6.3.2.-</ecNumber>
    </submittedName>
</protein>
<sequence>MNDVFDTDILKLLGTLYENDIFIWQEQGKLKYKSKEGKISKDILMQLKDMKLAIISFLQDCENNKFPMSPLQSAYLVGEANNCELGNTNAHYYIEYEISDIDVEKMQTVINELIFKHDVLRMIVLKEGENYILNNLPLYTLSTYQYIDCTSRKRVRNIWKNHVYKIENWPMFHFEVGKSDVRNDVLHISFDCLILDAWSAKKLIDELFQLYNGQKVDIPQFSFKEYMEKAAIYESKTEKKAEDYWKQELEKVSIPSIKTEIPIHEVTSPQFGRVEYIFTFEETKCLYERAKYYKLTPAATICTLFLKTLCEEYGNQSMTLDITLFNRLPLNAEVDKILGEFTNVGLVTFQKSDNICFLDEVIKIQRQFWKLVQYREYDGTKLLKNLAKGKVGKAVLPIVYTCMLDGCSCSEQPLFKEVYALSKTPQVMLDHHVRDDLGSLKLSFDYVTDLFREEDVEKILLAYVKRVKSAMTQIEWDCIVI</sequence>
<dbReference type="Pfam" id="PF18563">
    <property type="entry name" value="TubC_N"/>
    <property type="match status" value="1"/>
</dbReference>
<gene>
    <name evidence="4" type="primary">mbtB_3</name>
    <name evidence="4" type="ORF">ERS852569_01224</name>
</gene>
<evidence type="ECO:0000313" key="4">
    <source>
        <dbReference type="EMBL" id="CUP91525.1"/>
    </source>
</evidence>
<feature type="domain" description="Condensation" evidence="2">
    <location>
        <begin position="64"/>
        <end position="473"/>
    </location>
</feature>
<dbReference type="PANTHER" id="PTHR45527">
    <property type="entry name" value="NONRIBOSOMAL PEPTIDE SYNTHETASE"/>
    <property type="match status" value="1"/>
</dbReference>
<dbReference type="GO" id="GO:0016874">
    <property type="term" value="F:ligase activity"/>
    <property type="evidence" value="ECO:0007669"/>
    <property type="project" value="UniProtKB-KW"/>
</dbReference>
<evidence type="ECO:0000259" key="2">
    <source>
        <dbReference type="Pfam" id="PF00668"/>
    </source>
</evidence>
<keyword evidence="1 4" id="KW-0436">Ligase</keyword>
<dbReference type="GO" id="GO:0031177">
    <property type="term" value="F:phosphopantetheine binding"/>
    <property type="evidence" value="ECO:0007669"/>
    <property type="project" value="TreeGrafter"/>
</dbReference>
<dbReference type="GO" id="GO:0044550">
    <property type="term" value="P:secondary metabolite biosynthetic process"/>
    <property type="evidence" value="ECO:0007669"/>
    <property type="project" value="TreeGrafter"/>
</dbReference>
<dbReference type="Pfam" id="PF00668">
    <property type="entry name" value="Condensation"/>
    <property type="match status" value="1"/>
</dbReference>
<dbReference type="GO" id="GO:0005737">
    <property type="term" value="C:cytoplasm"/>
    <property type="evidence" value="ECO:0007669"/>
    <property type="project" value="TreeGrafter"/>
</dbReference>
<organism evidence="4 5">
    <name type="scientific">Blautia obeum</name>
    <dbReference type="NCBI Taxonomy" id="40520"/>
    <lineage>
        <taxon>Bacteria</taxon>
        <taxon>Bacillati</taxon>
        <taxon>Bacillota</taxon>
        <taxon>Clostridia</taxon>
        <taxon>Lachnospirales</taxon>
        <taxon>Lachnospiraceae</taxon>
        <taxon>Blautia</taxon>
    </lineage>
</organism>
<proteinExistence type="predicted"/>
<evidence type="ECO:0000259" key="3">
    <source>
        <dbReference type="Pfam" id="PF18563"/>
    </source>
</evidence>
<dbReference type="InterPro" id="IPR001242">
    <property type="entry name" value="Condensation_dom"/>
</dbReference>
<dbReference type="RefSeq" id="WP_055059670.1">
    <property type="nucleotide sequence ID" value="NZ_CZBP01000007.1"/>
</dbReference>
<reference evidence="4 5" key="1">
    <citation type="submission" date="2015-09" db="EMBL/GenBank/DDBJ databases">
        <authorList>
            <consortium name="Pathogen Informatics"/>
        </authorList>
    </citation>
    <scope>NUCLEOTIDE SEQUENCE [LARGE SCALE GENOMIC DNA]</scope>
    <source>
        <strain evidence="4 5">2789STDY5834957</strain>
    </source>
</reference>
<dbReference type="InterPro" id="IPR044894">
    <property type="entry name" value="TubC_N_sf"/>
</dbReference>
<dbReference type="Gene3D" id="3.30.559.10">
    <property type="entry name" value="Chloramphenicol acetyltransferase-like domain"/>
    <property type="match status" value="1"/>
</dbReference>